<dbReference type="RefSeq" id="WP_046557318.1">
    <property type="nucleotide sequence ID" value="NZ_LAHO01000007.1"/>
</dbReference>
<dbReference type="STRING" id="336831.WG68_08805"/>
<evidence type="ECO:0000313" key="2">
    <source>
        <dbReference type="Proteomes" id="UP000034228"/>
    </source>
</evidence>
<organism evidence="1 2">
    <name type="scientific">Arsukibacterium ikkense</name>
    <dbReference type="NCBI Taxonomy" id="336831"/>
    <lineage>
        <taxon>Bacteria</taxon>
        <taxon>Pseudomonadati</taxon>
        <taxon>Pseudomonadota</taxon>
        <taxon>Gammaproteobacteria</taxon>
        <taxon>Chromatiales</taxon>
        <taxon>Chromatiaceae</taxon>
        <taxon>Arsukibacterium</taxon>
    </lineage>
</organism>
<name>A0A0M2V821_9GAMM</name>
<dbReference type="PATRIC" id="fig|336831.14.peg.2734"/>
<gene>
    <name evidence="1" type="ORF">WG68_08805</name>
</gene>
<evidence type="ECO:0000313" key="1">
    <source>
        <dbReference type="EMBL" id="KKO45800.1"/>
    </source>
</evidence>
<dbReference type="AlphaFoldDB" id="A0A0M2V821"/>
<sequence>MQNNDIAKLMQDAAKDAVSYIAEQHQLTLDYSLASLHDVDTVLATLHQQQQQQNHSAELLFTLSNIIGAYIGEVFIANYGGNWHNNNADNAAPYISVQLSDKEFPFASVCYHKITLDDSISAADYVKQAATNVMQ</sequence>
<dbReference type="EMBL" id="LAHO01000007">
    <property type="protein sequence ID" value="KKO45800.1"/>
    <property type="molecule type" value="Genomic_DNA"/>
</dbReference>
<reference evidence="1 2" key="1">
    <citation type="submission" date="2015-03" db="EMBL/GenBank/DDBJ databases">
        <title>Draft genome sequences of two protease-producing strains of Arsukibacterium isolated from two cold and alkaline environments.</title>
        <authorList>
            <person name="Lylloff J.E."/>
            <person name="Skov L.B."/>
            <person name="Jepsen M."/>
            <person name="Hallin P.F."/>
            <person name="Sorensen S.J."/>
            <person name="Stougaard P."/>
            <person name="Glaring M.A."/>
        </authorList>
    </citation>
    <scope>NUCLEOTIDE SEQUENCE [LARGE SCALE GENOMIC DNA]</scope>
    <source>
        <strain evidence="1 2">GCM72</strain>
    </source>
</reference>
<dbReference type="OrthoDB" id="8779193at2"/>
<dbReference type="Proteomes" id="UP000034228">
    <property type="component" value="Unassembled WGS sequence"/>
</dbReference>
<proteinExistence type="predicted"/>
<accession>A0A0M2V821</accession>
<evidence type="ECO:0008006" key="3">
    <source>
        <dbReference type="Google" id="ProtNLM"/>
    </source>
</evidence>
<keyword evidence="2" id="KW-1185">Reference proteome</keyword>
<protein>
    <recommendedName>
        <fullName evidence="3">DUF3806 domain-containing protein</fullName>
    </recommendedName>
</protein>
<comment type="caution">
    <text evidence="1">The sequence shown here is derived from an EMBL/GenBank/DDBJ whole genome shotgun (WGS) entry which is preliminary data.</text>
</comment>